<keyword evidence="8 10" id="KW-0472">Membrane</keyword>
<reference evidence="11" key="2">
    <citation type="submission" date="2021-01" db="EMBL/GenBank/DDBJ databases">
        <authorList>
            <person name="Schikora-Tamarit M.A."/>
        </authorList>
    </citation>
    <scope>NUCLEOTIDE SEQUENCE</scope>
    <source>
        <strain evidence="11">CBS6341</strain>
    </source>
</reference>
<evidence type="ECO:0000256" key="3">
    <source>
        <dbReference type="ARBA" id="ARBA00009642"/>
    </source>
</evidence>
<evidence type="ECO:0000256" key="9">
    <source>
        <dbReference type="ARBA" id="ARBA00023140"/>
    </source>
</evidence>
<dbReference type="GO" id="GO:0005778">
    <property type="term" value="C:peroxisomal membrane"/>
    <property type="evidence" value="ECO:0007669"/>
    <property type="project" value="UniProtKB-SubCell"/>
</dbReference>
<dbReference type="OrthoDB" id="3978137at2759"/>
<evidence type="ECO:0000256" key="10">
    <source>
        <dbReference type="SAM" id="Phobius"/>
    </source>
</evidence>
<sequence>MSSIKKRNLGLTIGGGLLIFTVATYLYTKFYNQQPSKSSSSSTIKSKYSTKSISIVITDSILSSSLPLIEILTQLQDITFILTPNITITDLDQSLNSSSSSLTQFKHKIIEFENYQSLWSILKHLNNDLIFIVIDDLPEIIPIEFKNFIRGEILELEQNSDEINETILSHLII</sequence>
<dbReference type="Proteomes" id="UP000769528">
    <property type="component" value="Unassembled WGS sequence"/>
</dbReference>
<dbReference type="Pfam" id="PF12827">
    <property type="entry name" value="Peroxin-22"/>
    <property type="match status" value="1"/>
</dbReference>
<name>A0A9P8T9W2_9ASCO</name>
<evidence type="ECO:0000256" key="6">
    <source>
        <dbReference type="ARBA" id="ARBA00022692"/>
    </source>
</evidence>
<comment type="caution">
    <text evidence="11">The sequence shown here is derived from an EMBL/GenBank/DDBJ whole genome shotgun (WGS) entry which is preliminary data.</text>
</comment>
<keyword evidence="5" id="KW-0962">Peroxisome biogenesis</keyword>
<dbReference type="GO" id="GO:0007031">
    <property type="term" value="P:peroxisome organization"/>
    <property type="evidence" value="ECO:0007669"/>
    <property type="project" value="UniProtKB-KW"/>
</dbReference>
<accession>A0A9P8T9W2</accession>
<evidence type="ECO:0000256" key="4">
    <source>
        <dbReference type="ARBA" id="ARBA00018967"/>
    </source>
</evidence>
<dbReference type="EMBL" id="JAEUBF010001269">
    <property type="protein sequence ID" value="KAH3671763.1"/>
    <property type="molecule type" value="Genomic_DNA"/>
</dbReference>
<dbReference type="Gene3D" id="3.40.50.11730">
    <property type="entry name" value="Peroxisome assembly protein 22"/>
    <property type="match status" value="1"/>
</dbReference>
<dbReference type="InterPro" id="IPR038613">
    <property type="entry name" value="Peroxin-22_C_sf"/>
</dbReference>
<feature type="transmembrane region" description="Helical" evidence="10">
    <location>
        <begin position="9"/>
        <end position="28"/>
    </location>
</feature>
<keyword evidence="6 10" id="KW-0812">Transmembrane</keyword>
<comment type="similarity">
    <text evidence="3">Belongs to the peroxin-22 family.</text>
</comment>
<keyword evidence="12" id="KW-1185">Reference proteome</keyword>
<evidence type="ECO:0000256" key="1">
    <source>
        <dbReference type="ARBA" id="ARBA00003659"/>
    </source>
</evidence>
<evidence type="ECO:0000313" key="11">
    <source>
        <dbReference type="EMBL" id="KAH3671763.1"/>
    </source>
</evidence>
<keyword evidence="7 10" id="KW-1133">Transmembrane helix</keyword>
<reference evidence="11" key="1">
    <citation type="journal article" date="2021" name="Open Biol.">
        <title>Shared evolutionary footprints suggest mitochondrial oxidative damage underlies multiple complex I losses in fungi.</title>
        <authorList>
            <person name="Schikora-Tamarit M.A."/>
            <person name="Marcet-Houben M."/>
            <person name="Nosek J."/>
            <person name="Gabaldon T."/>
        </authorList>
    </citation>
    <scope>NUCLEOTIDE SEQUENCE</scope>
    <source>
        <strain evidence="11">CBS6341</strain>
    </source>
</reference>
<proteinExistence type="inferred from homology"/>
<evidence type="ECO:0000256" key="5">
    <source>
        <dbReference type="ARBA" id="ARBA00022593"/>
    </source>
</evidence>
<protein>
    <recommendedName>
        <fullName evidence="4">Peroxisome assembly protein 22</fullName>
    </recommendedName>
</protein>
<keyword evidence="9" id="KW-0576">Peroxisome</keyword>
<organism evidence="11 12">
    <name type="scientific">Wickerhamomyces mucosus</name>
    <dbReference type="NCBI Taxonomy" id="1378264"/>
    <lineage>
        <taxon>Eukaryota</taxon>
        <taxon>Fungi</taxon>
        <taxon>Dikarya</taxon>
        <taxon>Ascomycota</taxon>
        <taxon>Saccharomycotina</taxon>
        <taxon>Saccharomycetes</taxon>
        <taxon>Phaffomycetales</taxon>
        <taxon>Wickerhamomycetaceae</taxon>
        <taxon>Wickerhamomyces</taxon>
    </lineage>
</organism>
<comment type="subcellular location">
    <subcellularLocation>
        <location evidence="2">Peroxisome membrane</location>
        <topology evidence="2">Single-pass membrane protein</topology>
    </subcellularLocation>
</comment>
<dbReference type="InterPro" id="IPR024359">
    <property type="entry name" value="Peroxin-22"/>
</dbReference>
<evidence type="ECO:0000313" key="12">
    <source>
        <dbReference type="Proteomes" id="UP000769528"/>
    </source>
</evidence>
<evidence type="ECO:0000256" key="7">
    <source>
        <dbReference type="ARBA" id="ARBA00022989"/>
    </source>
</evidence>
<dbReference type="AlphaFoldDB" id="A0A9P8T9W2"/>
<comment type="function">
    <text evidence="1">Involved in peroxisome biogenesis.</text>
</comment>
<evidence type="ECO:0000256" key="8">
    <source>
        <dbReference type="ARBA" id="ARBA00023136"/>
    </source>
</evidence>
<gene>
    <name evidence="11" type="ORF">WICMUC_004574</name>
</gene>
<evidence type="ECO:0000256" key="2">
    <source>
        <dbReference type="ARBA" id="ARBA00004549"/>
    </source>
</evidence>